<keyword evidence="1" id="KW-1185">Reference proteome</keyword>
<accession>A0A914P9S9</accession>
<organism evidence="1 2">
    <name type="scientific">Panagrolaimus davidi</name>
    <dbReference type="NCBI Taxonomy" id="227884"/>
    <lineage>
        <taxon>Eukaryota</taxon>
        <taxon>Metazoa</taxon>
        <taxon>Ecdysozoa</taxon>
        <taxon>Nematoda</taxon>
        <taxon>Chromadorea</taxon>
        <taxon>Rhabditida</taxon>
        <taxon>Tylenchina</taxon>
        <taxon>Panagrolaimomorpha</taxon>
        <taxon>Panagrolaimoidea</taxon>
        <taxon>Panagrolaimidae</taxon>
        <taxon>Panagrolaimus</taxon>
    </lineage>
</organism>
<evidence type="ECO:0000313" key="2">
    <source>
        <dbReference type="WBParaSite" id="PDA_v2.g12008.t1"/>
    </source>
</evidence>
<dbReference type="WBParaSite" id="PDA_v2.g12008.t1">
    <property type="protein sequence ID" value="PDA_v2.g12008.t1"/>
    <property type="gene ID" value="PDA_v2.g12008"/>
</dbReference>
<sequence length="112" mass="12897">MEVVTPNTVKELVKIPHFSKLNIFTLEDIPESFDIQTFYEYIKGNKKTEISLGFDNEYSDDYLVLLQTIVYEIHATENPNPIVHPFTMTQSTKKCEGTIFASRALFLKKSDS</sequence>
<dbReference type="Proteomes" id="UP000887578">
    <property type="component" value="Unplaced"/>
</dbReference>
<evidence type="ECO:0000313" key="1">
    <source>
        <dbReference type="Proteomes" id="UP000887578"/>
    </source>
</evidence>
<protein>
    <submittedName>
        <fullName evidence="2">Uncharacterized protein</fullName>
    </submittedName>
</protein>
<dbReference type="AlphaFoldDB" id="A0A914P9S9"/>
<name>A0A914P9S9_9BILA</name>
<reference evidence="2" key="1">
    <citation type="submission" date="2022-11" db="UniProtKB">
        <authorList>
            <consortium name="WormBaseParasite"/>
        </authorList>
    </citation>
    <scope>IDENTIFICATION</scope>
</reference>
<proteinExistence type="predicted"/>